<keyword evidence="2" id="KW-0472">Membrane</keyword>
<feature type="compositionally biased region" description="Low complexity" evidence="1">
    <location>
        <begin position="34"/>
        <end position="48"/>
    </location>
</feature>
<feature type="region of interest" description="Disordered" evidence="1">
    <location>
        <begin position="1"/>
        <end position="57"/>
    </location>
</feature>
<feature type="transmembrane region" description="Helical" evidence="2">
    <location>
        <begin position="62"/>
        <end position="81"/>
    </location>
</feature>
<proteinExistence type="predicted"/>
<evidence type="ECO:0008006" key="5">
    <source>
        <dbReference type="Google" id="ProtNLM"/>
    </source>
</evidence>
<protein>
    <recommendedName>
        <fullName evidence="5">LPXTG cell wall anchor domain-containing protein</fullName>
    </recommendedName>
</protein>
<evidence type="ECO:0000256" key="1">
    <source>
        <dbReference type="SAM" id="MobiDB-lite"/>
    </source>
</evidence>
<keyword evidence="2" id="KW-0812">Transmembrane</keyword>
<name>A0ABS1SKW4_9MICO</name>
<feature type="transmembrane region" description="Helical" evidence="2">
    <location>
        <begin position="87"/>
        <end position="111"/>
    </location>
</feature>
<dbReference type="Proteomes" id="UP001646141">
    <property type="component" value="Unassembled WGS sequence"/>
</dbReference>
<evidence type="ECO:0000256" key="2">
    <source>
        <dbReference type="SAM" id="Phobius"/>
    </source>
</evidence>
<evidence type="ECO:0000313" key="4">
    <source>
        <dbReference type="Proteomes" id="UP001646141"/>
    </source>
</evidence>
<keyword evidence="2" id="KW-1133">Transmembrane helix</keyword>
<keyword evidence="4" id="KW-1185">Reference proteome</keyword>
<dbReference type="EMBL" id="QYAD01000001">
    <property type="protein sequence ID" value="MBL3688812.1"/>
    <property type="molecule type" value="Genomic_DNA"/>
</dbReference>
<sequence>MNEREQTPAELPQQPPMYVPEATAPQPVPPTQTAPPVQSAPPAQSAPARPAPRRPAPRTSPIVWGALILAFCGYIAQRMLGTGELDLATWVAAITIGLGVLLLGVGAAVLIRNRRR</sequence>
<gene>
    <name evidence="3" type="ORF">D3226_02405</name>
</gene>
<evidence type="ECO:0000313" key="3">
    <source>
        <dbReference type="EMBL" id="MBL3688812.1"/>
    </source>
</evidence>
<organism evidence="3 4">
    <name type="scientific">Leucobacter chromiireducens subsp. chromiireducens</name>
    <dbReference type="NCBI Taxonomy" id="660067"/>
    <lineage>
        <taxon>Bacteria</taxon>
        <taxon>Bacillati</taxon>
        <taxon>Actinomycetota</taxon>
        <taxon>Actinomycetes</taxon>
        <taxon>Micrococcales</taxon>
        <taxon>Microbacteriaceae</taxon>
        <taxon>Leucobacter</taxon>
    </lineage>
</organism>
<reference evidence="3 4" key="1">
    <citation type="submission" date="2018-09" db="EMBL/GenBank/DDBJ databases">
        <title>Comparative genomics of Leucobacter spp.</title>
        <authorList>
            <person name="Reis A.C."/>
            <person name="Kolvenbach B.A."/>
            <person name="Corvini P.F.X."/>
            <person name="Nunes O.C."/>
        </authorList>
    </citation>
    <scope>NUCLEOTIDE SEQUENCE [LARGE SCALE GENOMIC DNA]</scope>
    <source>
        <strain evidence="3 4">L-1</strain>
    </source>
</reference>
<accession>A0ABS1SKW4</accession>
<comment type="caution">
    <text evidence="3">The sequence shown here is derived from an EMBL/GenBank/DDBJ whole genome shotgun (WGS) entry which is preliminary data.</text>
</comment>
<dbReference type="RefSeq" id="WP_202380822.1">
    <property type="nucleotide sequence ID" value="NZ_BAAAMA010000003.1"/>
</dbReference>